<dbReference type="Gene3D" id="1.10.730.10">
    <property type="entry name" value="Isoleucyl-tRNA Synthetase, Domain 1"/>
    <property type="match status" value="1"/>
</dbReference>
<dbReference type="SUPFAM" id="SSF47323">
    <property type="entry name" value="Anticodon-binding domain of a subclass of class I aminoacyl-tRNA synthetases"/>
    <property type="match status" value="1"/>
</dbReference>
<protein>
    <recommendedName>
        <fullName evidence="2">arginine--tRNA ligase</fullName>
        <ecNumber evidence="2">6.1.1.19</ecNumber>
    </recommendedName>
    <alternativeName>
        <fullName evidence="8">Arginyl-tRNA synthetase</fullName>
    </alternativeName>
</protein>
<dbReference type="GO" id="GO:0005524">
    <property type="term" value="F:ATP binding"/>
    <property type="evidence" value="ECO:0007669"/>
    <property type="project" value="UniProtKB-KW"/>
</dbReference>
<comment type="similarity">
    <text evidence="1 10">Belongs to the class-I aminoacyl-tRNA synthetase family.</text>
</comment>
<evidence type="ECO:0000259" key="11">
    <source>
        <dbReference type="SMART" id="SM00836"/>
    </source>
</evidence>
<dbReference type="SMART" id="SM00836">
    <property type="entry name" value="DALR_1"/>
    <property type="match status" value="1"/>
</dbReference>
<keyword evidence="14" id="KW-1185">Reference proteome</keyword>
<keyword evidence="3 10" id="KW-0436">Ligase</keyword>
<evidence type="ECO:0000259" key="12">
    <source>
        <dbReference type="SMART" id="SM01016"/>
    </source>
</evidence>
<evidence type="ECO:0000256" key="3">
    <source>
        <dbReference type="ARBA" id="ARBA00022598"/>
    </source>
</evidence>
<accession>A0A8K0AJJ3</accession>
<comment type="caution">
    <text evidence="13">The sequence shown here is derived from an EMBL/GenBank/DDBJ whole genome shotgun (WGS) entry which is preliminary data.</text>
</comment>
<evidence type="ECO:0000256" key="7">
    <source>
        <dbReference type="ARBA" id="ARBA00023146"/>
    </source>
</evidence>
<keyword evidence="6 10" id="KW-0648">Protein biosynthesis</keyword>
<evidence type="ECO:0000313" key="14">
    <source>
        <dbReference type="Proteomes" id="UP000799049"/>
    </source>
</evidence>
<dbReference type="SMART" id="SM01016">
    <property type="entry name" value="Arg_tRNA_synt_N"/>
    <property type="match status" value="1"/>
</dbReference>
<feature type="domain" description="Arginyl tRNA synthetase N-terminal" evidence="12">
    <location>
        <begin position="8"/>
        <end position="95"/>
    </location>
</feature>
<dbReference type="NCBIfam" id="TIGR00456">
    <property type="entry name" value="argS"/>
    <property type="match status" value="1"/>
</dbReference>
<dbReference type="InterPro" id="IPR001278">
    <property type="entry name" value="Arg-tRNA-ligase"/>
</dbReference>
<organism evidence="13 14">
    <name type="scientific">Andalucia godoyi</name>
    <name type="common">Flagellate</name>
    <dbReference type="NCBI Taxonomy" id="505711"/>
    <lineage>
        <taxon>Eukaryota</taxon>
        <taxon>Discoba</taxon>
        <taxon>Jakobida</taxon>
        <taxon>Andalucina</taxon>
        <taxon>Andaluciidae</taxon>
        <taxon>Andalucia</taxon>
    </lineage>
</organism>
<evidence type="ECO:0000256" key="9">
    <source>
        <dbReference type="ARBA" id="ARBA00049339"/>
    </source>
</evidence>
<dbReference type="OrthoDB" id="68056at2759"/>
<proteinExistence type="inferred from homology"/>
<dbReference type="EMBL" id="VRVR01000010">
    <property type="protein sequence ID" value="KAF0852904.1"/>
    <property type="molecule type" value="Genomic_DNA"/>
</dbReference>
<dbReference type="CDD" id="cd00671">
    <property type="entry name" value="ArgRS_core"/>
    <property type="match status" value="1"/>
</dbReference>
<comment type="catalytic activity">
    <reaction evidence="9">
        <text>tRNA(Arg) + L-arginine + ATP = L-arginyl-tRNA(Arg) + AMP + diphosphate</text>
        <dbReference type="Rhea" id="RHEA:20301"/>
        <dbReference type="Rhea" id="RHEA-COMP:9658"/>
        <dbReference type="Rhea" id="RHEA-COMP:9673"/>
        <dbReference type="ChEBI" id="CHEBI:30616"/>
        <dbReference type="ChEBI" id="CHEBI:32682"/>
        <dbReference type="ChEBI" id="CHEBI:33019"/>
        <dbReference type="ChEBI" id="CHEBI:78442"/>
        <dbReference type="ChEBI" id="CHEBI:78513"/>
        <dbReference type="ChEBI" id="CHEBI:456215"/>
        <dbReference type="EC" id="6.1.1.19"/>
    </reaction>
</comment>
<dbReference type="PANTHER" id="PTHR11956:SF5">
    <property type="entry name" value="ARGININE--TRNA LIGASE, CYTOPLASMIC"/>
    <property type="match status" value="1"/>
</dbReference>
<dbReference type="GO" id="GO:0005737">
    <property type="term" value="C:cytoplasm"/>
    <property type="evidence" value="ECO:0007669"/>
    <property type="project" value="InterPro"/>
</dbReference>
<dbReference type="InterPro" id="IPR035684">
    <property type="entry name" value="ArgRS_core"/>
</dbReference>
<dbReference type="InterPro" id="IPR001412">
    <property type="entry name" value="aa-tRNA-synth_I_CS"/>
</dbReference>
<dbReference type="GO" id="GO:0004814">
    <property type="term" value="F:arginine-tRNA ligase activity"/>
    <property type="evidence" value="ECO:0007669"/>
    <property type="project" value="UniProtKB-EC"/>
</dbReference>
<keyword evidence="7 10" id="KW-0030">Aminoacyl-tRNA synthetase</keyword>
<dbReference type="PANTHER" id="PTHR11956">
    <property type="entry name" value="ARGINYL-TRNA SYNTHETASE"/>
    <property type="match status" value="1"/>
</dbReference>
<dbReference type="FunFam" id="3.40.50.620:FF:000096">
    <property type="entry name" value="Arginine--tRNA ligase chloroplastic/mitochondrial"/>
    <property type="match status" value="1"/>
</dbReference>
<dbReference type="Pfam" id="PF03485">
    <property type="entry name" value="Arg_tRNA_synt_N"/>
    <property type="match status" value="1"/>
</dbReference>
<dbReference type="FunFam" id="1.10.730.10:FF:000006">
    <property type="entry name" value="Arginyl-tRNA synthetase 2, mitochondrial"/>
    <property type="match status" value="1"/>
</dbReference>
<feature type="domain" description="DALR anticodon binding" evidence="11">
    <location>
        <begin position="464"/>
        <end position="579"/>
    </location>
</feature>
<dbReference type="PROSITE" id="PS00178">
    <property type="entry name" value="AA_TRNA_LIGASE_I"/>
    <property type="match status" value="1"/>
</dbReference>
<evidence type="ECO:0000256" key="2">
    <source>
        <dbReference type="ARBA" id="ARBA00012837"/>
    </source>
</evidence>
<evidence type="ECO:0000256" key="4">
    <source>
        <dbReference type="ARBA" id="ARBA00022741"/>
    </source>
</evidence>
<reference evidence="13" key="1">
    <citation type="submission" date="2019-09" db="EMBL/GenBank/DDBJ databases">
        <title>The Mitochondrial Proteome of the Jakobid, Andalucia godoyi, a Protist With the Most Gene-Rich and Bacteria-Like Mitochondrial Genome.</title>
        <authorList>
            <person name="Gray M.W."/>
            <person name="Burger G."/>
            <person name="Derelle R."/>
            <person name="Klimes V."/>
            <person name="Leger M."/>
            <person name="Sarrasin M."/>
            <person name="Vlcek C."/>
            <person name="Roger A.J."/>
            <person name="Elias M."/>
            <person name="Lang B.F."/>
        </authorList>
    </citation>
    <scope>NUCLEOTIDE SEQUENCE</scope>
    <source>
        <strain evidence="13">And28</strain>
    </source>
</reference>
<name>A0A8K0AJJ3_ANDGO</name>
<dbReference type="SUPFAM" id="SSF55190">
    <property type="entry name" value="Arginyl-tRNA synthetase (ArgRS), N-terminal 'additional' domain"/>
    <property type="match status" value="1"/>
</dbReference>
<dbReference type="InterPro" id="IPR014729">
    <property type="entry name" value="Rossmann-like_a/b/a_fold"/>
</dbReference>
<dbReference type="Gene3D" id="3.40.50.620">
    <property type="entry name" value="HUPs"/>
    <property type="match status" value="1"/>
</dbReference>
<evidence type="ECO:0000313" key="13">
    <source>
        <dbReference type="EMBL" id="KAF0852904.1"/>
    </source>
</evidence>
<dbReference type="InterPro" id="IPR036695">
    <property type="entry name" value="Arg-tRNA-synth_N_sf"/>
</dbReference>
<keyword evidence="5 10" id="KW-0067">ATP-binding</keyword>
<dbReference type="EC" id="6.1.1.19" evidence="2"/>
<dbReference type="InterPro" id="IPR008909">
    <property type="entry name" value="DALR_anticod-bd"/>
</dbReference>
<evidence type="ECO:0000256" key="10">
    <source>
        <dbReference type="RuleBase" id="RU363038"/>
    </source>
</evidence>
<evidence type="ECO:0000256" key="8">
    <source>
        <dbReference type="ARBA" id="ARBA00033033"/>
    </source>
</evidence>
<dbReference type="CDD" id="cd07956">
    <property type="entry name" value="Anticodon_Ia_Arg"/>
    <property type="match status" value="1"/>
</dbReference>
<keyword evidence="4 10" id="KW-0547">Nucleotide-binding</keyword>
<gene>
    <name evidence="13" type="ORF">ANDGO_02542</name>
</gene>
<dbReference type="InterPro" id="IPR005148">
    <property type="entry name" value="Arg-tRNA-synth_N"/>
</dbReference>
<sequence>MSRTSIGSVVATAFSNAIGKAFPSQNYAAAVTPCSSARFGHYQCNSAMQIFRQLKGVEGAPASPQATAQVIADNLDTAIFEKVEVIKSGFINVFLSKKFTSARLNDVLKSGIQPPEVPKRKVVIDFSSPNIAKEMHVGHLRSTIIGESLCRMLEFLGHDVLRINHVGDWGTQFGMLIAYLKEEFPDFLENPPKIADLQAFYRAAKTRFDKDEEFKGRAHGEVVALQSGDKNNLTAWKMICDISRMEFEKIYNRLDVKLDEMGESFYNPHIPNVLKILEDQGLVQDDQGAKCIFRPIKSYPLIVRKSDGGYTYDSTDMTAIWYRIFQQKADWIIYVVDSGQGEHFELVFDAAKAAGWITDKIRVDHVGFGVVLGEDGKRLKTRSGDVVRLVDLLDEAVERAKKQLESREEGDSKLGLSEQELSEMASIIGHGAVRYADLKSNRLTDYMFSYDRMLDLKGNTAVYLEYAHARISSVARKAGVDTEAMKAVTLIDLEHDSEVDLALDILRFGDTTLEAAELLMPHKICEYAYGLATKFSAFYRDCHIVGSEKQDSRLLLCELTAMTLRKAFYLLGITPLYRI</sequence>
<evidence type="ECO:0000256" key="1">
    <source>
        <dbReference type="ARBA" id="ARBA00005594"/>
    </source>
</evidence>
<dbReference type="Proteomes" id="UP000799049">
    <property type="component" value="Unassembled WGS sequence"/>
</dbReference>
<dbReference type="Gene3D" id="3.30.1360.70">
    <property type="entry name" value="Arginyl tRNA synthetase N-terminal domain"/>
    <property type="match status" value="1"/>
</dbReference>
<dbReference type="PRINTS" id="PR01038">
    <property type="entry name" value="TRNASYNTHARG"/>
</dbReference>
<dbReference type="Pfam" id="PF05746">
    <property type="entry name" value="DALR_1"/>
    <property type="match status" value="1"/>
</dbReference>
<dbReference type="GO" id="GO:0006420">
    <property type="term" value="P:arginyl-tRNA aminoacylation"/>
    <property type="evidence" value="ECO:0007669"/>
    <property type="project" value="InterPro"/>
</dbReference>
<dbReference type="AlphaFoldDB" id="A0A8K0AJJ3"/>
<evidence type="ECO:0000256" key="6">
    <source>
        <dbReference type="ARBA" id="ARBA00022917"/>
    </source>
</evidence>
<dbReference type="SUPFAM" id="SSF52374">
    <property type="entry name" value="Nucleotidylyl transferase"/>
    <property type="match status" value="1"/>
</dbReference>
<dbReference type="Pfam" id="PF00750">
    <property type="entry name" value="tRNA-synt_1d"/>
    <property type="match status" value="1"/>
</dbReference>
<dbReference type="HAMAP" id="MF_00123">
    <property type="entry name" value="Arg_tRNA_synth"/>
    <property type="match status" value="1"/>
</dbReference>
<evidence type="ECO:0000256" key="5">
    <source>
        <dbReference type="ARBA" id="ARBA00022840"/>
    </source>
</evidence>
<dbReference type="InterPro" id="IPR009080">
    <property type="entry name" value="tRNAsynth_Ia_anticodon-bd"/>
</dbReference>